<organism evidence="2 3">
    <name type="scientific">Halocatena salina</name>
    <dbReference type="NCBI Taxonomy" id="2934340"/>
    <lineage>
        <taxon>Archaea</taxon>
        <taxon>Methanobacteriati</taxon>
        <taxon>Methanobacteriota</taxon>
        <taxon>Stenosarchaea group</taxon>
        <taxon>Halobacteria</taxon>
        <taxon>Halobacteriales</taxon>
        <taxon>Natronomonadaceae</taxon>
        <taxon>Halocatena</taxon>
    </lineage>
</organism>
<dbReference type="InterPro" id="IPR036873">
    <property type="entry name" value="Rhodanese-like_dom_sf"/>
</dbReference>
<geneLocation type="plasmid" evidence="2 3">
    <name>unnamed3</name>
</geneLocation>
<dbReference type="PROSITE" id="PS50206">
    <property type="entry name" value="RHODANESE_3"/>
    <property type="match status" value="1"/>
</dbReference>
<dbReference type="Pfam" id="PF00581">
    <property type="entry name" value="Rhodanese"/>
    <property type="match status" value="1"/>
</dbReference>
<dbReference type="InterPro" id="IPR050229">
    <property type="entry name" value="GlpE_sulfurtransferase"/>
</dbReference>
<evidence type="ECO:0000313" key="2">
    <source>
        <dbReference type="EMBL" id="UPM45120.1"/>
    </source>
</evidence>
<dbReference type="PANTHER" id="PTHR43031">
    <property type="entry name" value="FAD-DEPENDENT OXIDOREDUCTASE"/>
    <property type="match status" value="1"/>
</dbReference>
<gene>
    <name evidence="2" type="ORF">MW046_17315</name>
</gene>
<dbReference type="GeneID" id="71929844"/>
<dbReference type="RefSeq" id="WP_247995774.1">
    <property type="nucleotide sequence ID" value="NZ_CP096022.1"/>
</dbReference>
<evidence type="ECO:0000259" key="1">
    <source>
        <dbReference type="PROSITE" id="PS50206"/>
    </source>
</evidence>
<dbReference type="AlphaFoldDB" id="A0A8U0A7F9"/>
<keyword evidence="3" id="KW-1185">Reference proteome</keyword>
<dbReference type="Gene3D" id="3.40.250.10">
    <property type="entry name" value="Rhodanese-like domain"/>
    <property type="match status" value="1"/>
</dbReference>
<evidence type="ECO:0000313" key="3">
    <source>
        <dbReference type="Proteomes" id="UP000831768"/>
    </source>
</evidence>
<dbReference type="Proteomes" id="UP000831768">
    <property type="component" value="Plasmid unnamed3"/>
</dbReference>
<feature type="domain" description="Rhodanese" evidence="1">
    <location>
        <begin position="16"/>
        <end position="105"/>
    </location>
</feature>
<name>A0A8U0A7F9_9EURY</name>
<proteinExistence type="predicted"/>
<dbReference type="EMBL" id="CP096022">
    <property type="protein sequence ID" value="UPM45120.1"/>
    <property type="molecule type" value="Genomic_DNA"/>
</dbReference>
<dbReference type="SMART" id="SM00450">
    <property type="entry name" value="RHOD"/>
    <property type="match status" value="1"/>
</dbReference>
<keyword evidence="2" id="KW-0614">Plasmid</keyword>
<protein>
    <submittedName>
        <fullName evidence="2">Rhodanese-like domain-containing protein</fullName>
    </submittedName>
</protein>
<accession>A0A8U0A7F9</accession>
<dbReference type="KEGG" id="haad:MW046_17315"/>
<dbReference type="PANTHER" id="PTHR43031:SF6">
    <property type="entry name" value="THIOSULFATE SULFURTRANSFERASE GLPE"/>
    <property type="match status" value="1"/>
</dbReference>
<sequence length="105" mass="11955">MIEKISPKTVRKRLERGEDFDLIDIRDRESYTDGHLPDAKHLTVESLENTVADRDWADEVIIYCYVGQTSTQAARLVTRYGNTRDVKSMAGGYEAWESAVLSNTD</sequence>
<dbReference type="SUPFAM" id="SSF52821">
    <property type="entry name" value="Rhodanese/Cell cycle control phosphatase"/>
    <property type="match status" value="1"/>
</dbReference>
<reference evidence="2" key="1">
    <citation type="submission" date="2022-04" db="EMBL/GenBank/DDBJ databases">
        <title>Halocatena sp. nov., isolated from a salt lake.</title>
        <authorList>
            <person name="Cui H.-L."/>
        </authorList>
    </citation>
    <scope>NUCLEOTIDE SEQUENCE</scope>
    <source>
        <strain evidence="2">AD-1</strain>
        <plasmid evidence="2">unnamed3</plasmid>
    </source>
</reference>
<dbReference type="InterPro" id="IPR001763">
    <property type="entry name" value="Rhodanese-like_dom"/>
</dbReference>